<accession>A0A0S3QPQ1</accession>
<dbReference type="AlphaFoldDB" id="A0A0S3QPQ1"/>
<dbReference type="GO" id="GO:0003735">
    <property type="term" value="F:structural constituent of ribosome"/>
    <property type="evidence" value="ECO:0007669"/>
    <property type="project" value="InterPro"/>
</dbReference>
<dbReference type="GO" id="GO:0005762">
    <property type="term" value="C:mitochondrial large ribosomal subunit"/>
    <property type="evidence" value="ECO:0007669"/>
    <property type="project" value="TreeGrafter"/>
</dbReference>
<dbReference type="GO" id="GO:0019843">
    <property type="term" value="F:rRNA binding"/>
    <property type="evidence" value="ECO:0007669"/>
    <property type="project" value="UniProtKB-KW"/>
</dbReference>
<dbReference type="InterPro" id="IPR001787">
    <property type="entry name" value="Ribosomal_bL21"/>
</dbReference>
<keyword evidence="7" id="KW-0687">Ribonucleoprotein</keyword>
<dbReference type="HAMAP" id="MF_01363">
    <property type="entry name" value="Ribosomal_bL21"/>
    <property type="match status" value="1"/>
</dbReference>
<keyword evidence="4" id="KW-0699">rRNA-binding</keyword>
<dbReference type="GeneID" id="26522667"/>
<dbReference type="InterPro" id="IPR036164">
    <property type="entry name" value="bL21-like_sf"/>
</dbReference>
<dbReference type="RefSeq" id="YP_009193393.1">
    <property type="nucleotide sequence ID" value="NC_028737.1"/>
</dbReference>
<gene>
    <name evidence="8" type="primary">rpl21</name>
</gene>
<reference evidence="8" key="1">
    <citation type="submission" date="2015-02" db="EMBL/GenBank/DDBJ databases">
        <title>A plastid genome of a nonphotosynthetic diatom.</title>
        <authorList>
            <person name="Kamikawa R."/>
            <person name="Inagaki Y."/>
        </authorList>
    </citation>
    <scope>NUCLEOTIDE SEQUENCE</scope>
    <source>
        <strain evidence="8">IriIs04</strain>
    </source>
</reference>
<geneLocation type="plastid" evidence="8"/>
<evidence type="ECO:0000256" key="2">
    <source>
        <dbReference type="ARBA" id="ARBA00008563"/>
    </source>
</evidence>
<evidence type="ECO:0000313" key="8">
    <source>
        <dbReference type="EMBL" id="BAT70318.1"/>
    </source>
</evidence>
<dbReference type="NCBIfam" id="TIGR00061">
    <property type="entry name" value="L21"/>
    <property type="match status" value="1"/>
</dbReference>
<keyword evidence="6 8" id="KW-0689">Ribosomal protein</keyword>
<organism evidence="8">
    <name type="scientific">Nitzschia sp. IriIs04</name>
    <dbReference type="NCBI Taxonomy" id="1444690"/>
    <lineage>
        <taxon>Eukaryota</taxon>
        <taxon>Sar</taxon>
        <taxon>Stramenopiles</taxon>
        <taxon>Ochrophyta</taxon>
        <taxon>Bacillariophyta</taxon>
        <taxon>Bacillariophyceae</taxon>
        <taxon>Bacillariophycidae</taxon>
        <taxon>Bacillariales</taxon>
        <taxon>Bacillariaceae</taxon>
        <taxon>Nitzschia</taxon>
    </lineage>
</organism>
<keyword evidence="5" id="KW-0694">RNA-binding</keyword>
<dbReference type="Pfam" id="PF00829">
    <property type="entry name" value="Ribosomal_L21p"/>
    <property type="match status" value="1"/>
</dbReference>
<dbReference type="GO" id="GO:0009536">
    <property type="term" value="C:plastid"/>
    <property type="evidence" value="ECO:0007669"/>
    <property type="project" value="UniProtKB-SubCell"/>
</dbReference>
<sequence>MKYAIIEVNGRQFWIEEKNFYDFNRINLDINKTIYFKKILLYRDNKIILLGQPYLSNVNIIIKGKILKHLLKKKILIYKFKSKKNYRRKKGYRHKITRIFIESIFLKKK</sequence>
<evidence type="ECO:0000256" key="5">
    <source>
        <dbReference type="ARBA" id="ARBA00022884"/>
    </source>
</evidence>
<name>A0A0S3QPQ1_9STRA</name>
<dbReference type="SUPFAM" id="SSF141091">
    <property type="entry name" value="L21p-like"/>
    <property type="match status" value="1"/>
</dbReference>
<evidence type="ECO:0000256" key="6">
    <source>
        <dbReference type="ARBA" id="ARBA00022980"/>
    </source>
</evidence>
<proteinExistence type="inferred from homology"/>
<dbReference type="PANTHER" id="PTHR21349">
    <property type="entry name" value="50S RIBOSOMAL PROTEIN L21"/>
    <property type="match status" value="1"/>
</dbReference>
<comment type="subcellular location">
    <subcellularLocation>
        <location evidence="1">Plastid</location>
    </subcellularLocation>
</comment>
<comment type="similarity">
    <text evidence="2">Belongs to the bacterial ribosomal protein bL21 family.</text>
</comment>
<evidence type="ECO:0000256" key="4">
    <source>
        <dbReference type="ARBA" id="ARBA00022730"/>
    </source>
</evidence>
<protein>
    <submittedName>
        <fullName evidence="8">Ribosomal protein L21</fullName>
    </submittedName>
</protein>
<dbReference type="EMBL" id="LC028895">
    <property type="protein sequence ID" value="BAT70318.1"/>
    <property type="molecule type" value="Genomic_DNA"/>
</dbReference>
<evidence type="ECO:0000256" key="1">
    <source>
        <dbReference type="ARBA" id="ARBA00004474"/>
    </source>
</evidence>
<dbReference type="GO" id="GO:0006412">
    <property type="term" value="P:translation"/>
    <property type="evidence" value="ECO:0007669"/>
    <property type="project" value="InterPro"/>
</dbReference>
<keyword evidence="3 8" id="KW-0934">Plastid</keyword>
<evidence type="ECO:0000256" key="7">
    <source>
        <dbReference type="ARBA" id="ARBA00023274"/>
    </source>
</evidence>
<dbReference type="PANTHER" id="PTHR21349:SF7">
    <property type="entry name" value="LARGE RIBOSOMAL SUBUNIT PROTEIN BL21C"/>
    <property type="match status" value="1"/>
</dbReference>
<evidence type="ECO:0000256" key="3">
    <source>
        <dbReference type="ARBA" id="ARBA00022640"/>
    </source>
</evidence>
<dbReference type="InterPro" id="IPR028909">
    <property type="entry name" value="bL21-like"/>
</dbReference>